<keyword evidence="11" id="KW-1185">Reference proteome</keyword>
<dbReference type="SUPFAM" id="SSF75005">
    <property type="entry name" value="Arabinanase/levansucrase/invertase"/>
    <property type="match status" value="1"/>
</dbReference>
<dbReference type="EC" id="3.2.1.99" evidence="4"/>
<name>A0A2A9NH79_9AGAR</name>
<evidence type="ECO:0000256" key="4">
    <source>
        <dbReference type="ARBA" id="ARBA00012586"/>
    </source>
</evidence>
<dbReference type="EMBL" id="KZ302101">
    <property type="protein sequence ID" value="PFH47631.1"/>
    <property type="molecule type" value="Genomic_DNA"/>
</dbReference>
<dbReference type="InterPro" id="IPR006710">
    <property type="entry name" value="Glyco_hydro_43"/>
</dbReference>
<feature type="chain" id="PRO_5013196770" description="arabinan endo-1,5-alpha-L-arabinosidase" evidence="9">
    <location>
        <begin position="19"/>
        <end position="311"/>
    </location>
</feature>
<organism evidence="10 11">
    <name type="scientific">Amanita thiersii Skay4041</name>
    <dbReference type="NCBI Taxonomy" id="703135"/>
    <lineage>
        <taxon>Eukaryota</taxon>
        <taxon>Fungi</taxon>
        <taxon>Dikarya</taxon>
        <taxon>Basidiomycota</taxon>
        <taxon>Agaricomycotina</taxon>
        <taxon>Agaricomycetes</taxon>
        <taxon>Agaricomycetidae</taxon>
        <taxon>Agaricales</taxon>
        <taxon>Pluteineae</taxon>
        <taxon>Amanitaceae</taxon>
        <taxon>Amanita</taxon>
    </lineage>
</organism>
<evidence type="ECO:0000313" key="11">
    <source>
        <dbReference type="Proteomes" id="UP000242287"/>
    </source>
</evidence>
<proteinExistence type="inferred from homology"/>
<evidence type="ECO:0000256" key="6">
    <source>
        <dbReference type="ARBA" id="ARBA00023295"/>
    </source>
</evidence>
<dbReference type="InterPro" id="IPR023296">
    <property type="entry name" value="Glyco_hydro_beta-prop_sf"/>
</dbReference>
<dbReference type="Gene3D" id="2.115.10.20">
    <property type="entry name" value="Glycosyl hydrolase domain, family 43"/>
    <property type="match status" value="1"/>
</dbReference>
<dbReference type="PIRSF" id="PIRSF026534">
    <property type="entry name" value="Endo_alpha-L-arabinosidase"/>
    <property type="match status" value="1"/>
</dbReference>
<dbReference type="Pfam" id="PF04616">
    <property type="entry name" value="Glyco_hydro_43"/>
    <property type="match status" value="1"/>
</dbReference>
<dbReference type="OrthoDB" id="195678at2759"/>
<dbReference type="InterPro" id="IPR016840">
    <property type="entry name" value="Glyco_hydro_43_endo_a_Ara-ase"/>
</dbReference>
<evidence type="ECO:0000256" key="9">
    <source>
        <dbReference type="SAM" id="SignalP"/>
    </source>
</evidence>
<dbReference type="AlphaFoldDB" id="A0A2A9NH79"/>
<dbReference type="InterPro" id="IPR050727">
    <property type="entry name" value="GH43_arabinanases"/>
</dbReference>
<dbReference type="CDD" id="cd08998">
    <property type="entry name" value="GH43_Arb43a-like"/>
    <property type="match status" value="1"/>
</dbReference>
<comment type="catalytic activity">
    <reaction evidence="1">
        <text>Endohydrolysis of (1-&gt;5)-alpha-arabinofuranosidic linkages in (1-&gt;5)-arabinans.</text>
        <dbReference type="EC" id="3.2.1.99"/>
    </reaction>
</comment>
<evidence type="ECO:0000256" key="8">
    <source>
        <dbReference type="PIRSR" id="PIRSR606710-2"/>
    </source>
</evidence>
<dbReference type="GO" id="GO:0031222">
    <property type="term" value="P:arabinan catabolic process"/>
    <property type="evidence" value="ECO:0007669"/>
    <property type="project" value="UniProtKB-UniPathway"/>
</dbReference>
<dbReference type="PANTHER" id="PTHR43301:SF3">
    <property type="entry name" value="ARABINAN ENDO-1,5-ALPHA-L-ARABINOSIDASE A-RELATED"/>
    <property type="match status" value="1"/>
</dbReference>
<evidence type="ECO:0000313" key="10">
    <source>
        <dbReference type="EMBL" id="PFH47631.1"/>
    </source>
</evidence>
<evidence type="ECO:0000256" key="3">
    <source>
        <dbReference type="ARBA" id="ARBA00009865"/>
    </source>
</evidence>
<keyword evidence="5 10" id="KW-0378">Hydrolase</keyword>
<evidence type="ECO:0000256" key="1">
    <source>
        <dbReference type="ARBA" id="ARBA00000375"/>
    </source>
</evidence>
<comment type="similarity">
    <text evidence="3">Belongs to the glycosyl hydrolase 43 family.</text>
</comment>
<feature type="site" description="Important for catalytic activity, responsible for pKa modulation of the active site Glu and correct orientation of both the proton donor and substrate" evidence="8">
    <location>
        <position position="150"/>
    </location>
</feature>
<protein>
    <recommendedName>
        <fullName evidence="4">arabinan endo-1,5-alpha-L-arabinosidase</fullName>
        <ecNumber evidence="4">3.2.1.99</ecNumber>
    </recommendedName>
    <alternativeName>
        <fullName evidence="7">Endo-1,5-alpha-L-arabinanase A</fullName>
    </alternativeName>
</protein>
<evidence type="ECO:0000256" key="5">
    <source>
        <dbReference type="ARBA" id="ARBA00022801"/>
    </source>
</evidence>
<keyword evidence="9" id="KW-0732">Signal</keyword>
<comment type="pathway">
    <text evidence="2">Glycan metabolism; L-arabinan degradation.</text>
</comment>
<dbReference type="STRING" id="703135.A0A2A9NH79"/>
<keyword evidence="6" id="KW-0326">Glycosidase</keyword>
<dbReference type="GO" id="GO:0046558">
    <property type="term" value="F:arabinan endo-1,5-alpha-L-arabinosidase activity"/>
    <property type="evidence" value="ECO:0007669"/>
    <property type="project" value="UniProtKB-EC"/>
</dbReference>
<feature type="signal peptide" evidence="9">
    <location>
        <begin position="1"/>
        <end position="18"/>
    </location>
</feature>
<gene>
    <name evidence="10" type="ORF">AMATHDRAFT_67426</name>
</gene>
<evidence type="ECO:0000256" key="7">
    <source>
        <dbReference type="ARBA" id="ARBA00042202"/>
    </source>
</evidence>
<evidence type="ECO:0000256" key="2">
    <source>
        <dbReference type="ARBA" id="ARBA00004834"/>
    </source>
</evidence>
<accession>A0A2A9NH79</accession>
<dbReference type="PANTHER" id="PTHR43301">
    <property type="entry name" value="ARABINAN ENDO-1,5-ALPHA-L-ARABINOSIDASE"/>
    <property type="match status" value="1"/>
</dbReference>
<reference evidence="10 11" key="1">
    <citation type="submission" date="2014-02" db="EMBL/GenBank/DDBJ databases">
        <title>Transposable element dynamics among asymbiotic and ectomycorrhizal Amanita fungi.</title>
        <authorList>
            <consortium name="DOE Joint Genome Institute"/>
            <person name="Hess J."/>
            <person name="Skrede I."/>
            <person name="Wolfe B."/>
            <person name="LaButti K."/>
            <person name="Ohm R.A."/>
            <person name="Grigoriev I.V."/>
            <person name="Pringle A."/>
        </authorList>
    </citation>
    <scope>NUCLEOTIDE SEQUENCE [LARGE SCALE GENOMIC DNA]</scope>
    <source>
        <strain evidence="10 11">SKay4041</strain>
    </source>
</reference>
<dbReference type="UniPathway" id="UPA00667"/>
<sequence length="311" mass="33382">MHLLSLLLPLALAAVGWAVAGPDAITGNITSVASPTMCKDNSGKWWIFSGGVGIEIRTSTNRTAWNFVGKVWPKGAPWTDKYTGTSNGHIWAPDCTYMNGKFYLYYAASTSGSRKSAIFLATSTTGDPGSWTDHGLITSTTCADNYNAIDPNLFIENGNWWLSLGSFWSGIKLMRLDPSTGKPTNSSLISLAKRTADKGAMEASVVYKFGSFYYLFTSWDHCCRGTSSTYNIRVGRASSVTGPYVDKNGTALTSGGGTLVLGTHDNIVGPGGQDLMTDKDGPILVYNYYTSSGTFLGINKLNFSSGWPVVV</sequence>
<dbReference type="Proteomes" id="UP000242287">
    <property type="component" value="Unassembled WGS sequence"/>
</dbReference>